<proteinExistence type="predicted"/>
<dbReference type="InterPro" id="IPR013809">
    <property type="entry name" value="ENTH"/>
</dbReference>
<dbReference type="PROSITE" id="PS50942">
    <property type="entry name" value="ENTH"/>
    <property type="match status" value="1"/>
</dbReference>
<dbReference type="GO" id="GO:0005905">
    <property type="term" value="C:clathrin-coated pit"/>
    <property type="evidence" value="ECO:0007669"/>
    <property type="project" value="TreeGrafter"/>
</dbReference>
<feature type="domain" description="ENTH" evidence="5">
    <location>
        <begin position="1"/>
        <end position="127"/>
    </location>
</feature>
<dbReference type="Gene3D" id="1.20.58.150">
    <property type="entry name" value="ANTH domain"/>
    <property type="match status" value="1"/>
</dbReference>
<evidence type="ECO:0000256" key="1">
    <source>
        <dbReference type="ARBA" id="ARBA00004132"/>
    </source>
</evidence>
<dbReference type="Proteomes" id="UP000467841">
    <property type="component" value="Unassembled WGS sequence"/>
</dbReference>
<dbReference type="AlphaFoldDB" id="A0A6D2JRV2"/>
<keyword evidence="3" id="KW-0333">Golgi apparatus</keyword>
<evidence type="ECO:0000259" key="5">
    <source>
        <dbReference type="PROSITE" id="PS50942"/>
    </source>
</evidence>
<dbReference type="GO" id="GO:0072583">
    <property type="term" value="P:clathrin-dependent endocytosis"/>
    <property type="evidence" value="ECO:0007669"/>
    <property type="project" value="InterPro"/>
</dbReference>
<dbReference type="GO" id="GO:0005546">
    <property type="term" value="F:phosphatidylinositol-4,5-bisphosphate binding"/>
    <property type="evidence" value="ECO:0007669"/>
    <property type="project" value="TreeGrafter"/>
</dbReference>
<evidence type="ECO:0000313" key="7">
    <source>
        <dbReference type="Proteomes" id="UP000467841"/>
    </source>
</evidence>
<dbReference type="OrthoDB" id="1054679at2759"/>
<dbReference type="GO" id="GO:0030136">
    <property type="term" value="C:clathrin-coated vesicle"/>
    <property type="evidence" value="ECO:0007669"/>
    <property type="project" value="UniProtKB-SubCell"/>
</dbReference>
<reference evidence="6" key="1">
    <citation type="submission" date="2020-01" db="EMBL/GenBank/DDBJ databases">
        <authorList>
            <person name="Mishra B."/>
        </authorList>
    </citation>
    <scope>NUCLEOTIDE SEQUENCE [LARGE SCALE GENOMIC DNA]</scope>
</reference>
<keyword evidence="4" id="KW-0968">Cytoplasmic vesicle</keyword>
<comment type="caution">
    <text evidence="6">The sequence shown here is derived from an EMBL/GenBank/DDBJ whole genome shotgun (WGS) entry which is preliminary data.</text>
</comment>
<organism evidence="6 7">
    <name type="scientific">Microthlaspi erraticum</name>
    <dbReference type="NCBI Taxonomy" id="1685480"/>
    <lineage>
        <taxon>Eukaryota</taxon>
        <taxon>Viridiplantae</taxon>
        <taxon>Streptophyta</taxon>
        <taxon>Embryophyta</taxon>
        <taxon>Tracheophyta</taxon>
        <taxon>Spermatophyta</taxon>
        <taxon>Magnoliopsida</taxon>
        <taxon>eudicotyledons</taxon>
        <taxon>Gunneridae</taxon>
        <taxon>Pentapetalae</taxon>
        <taxon>rosids</taxon>
        <taxon>malvids</taxon>
        <taxon>Brassicales</taxon>
        <taxon>Brassicaceae</taxon>
        <taxon>Coluteocarpeae</taxon>
        <taxon>Microthlaspi</taxon>
    </lineage>
</organism>
<dbReference type="InterPro" id="IPR045192">
    <property type="entry name" value="AP180-like"/>
</dbReference>
<sequence>MTVSRRRSSKRRATTISQWISKTFSSYTDTYNPASFKPIIRAISLRVEHTHSWTVALKSLMLIHGLFLGGSPPAESIGRLPFDLSGFGKTKSRFSRTGTGRFSIFVRAYFSFLDGRSILYFNDRNRSEFTSRLEIIVEMQRVVDSLMRIKPIGETMETPLVIEAMEYVISEILEIHGQICRGFADFLSDVESNSEKSEAELAMKIVAKSLSQGEELVKYFDFCRGFGVANAREIPDFVPISGCDMIDRTVKITPLTAETDLVASEDQKPLLVGLSSY</sequence>
<evidence type="ECO:0000256" key="4">
    <source>
        <dbReference type="ARBA" id="ARBA00023329"/>
    </source>
</evidence>
<dbReference type="GO" id="GO:0005794">
    <property type="term" value="C:Golgi apparatus"/>
    <property type="evidence" value="ECO:0007669"/>
    <property type="project" value="UniProtKB-SubCell"/>
</dbReference>
<dbReference type="Pfam" id="PF07651">
    <property type="entry name" value="ANTH"/>
    <property type="match status" value="1"/>
</dbReference>
<evidence type="ECO:0000256" key="2">
    <source>
        <dbReference type="ARBA" id="ARBA00004555"/>
    </source>
</evidence>
<dbReference type="GO" id="GO:0048268">
    <property type="term" value="P:clathrin coat assembly"/>
    <property type="evidence" value="ECO:0007669"/>
    <property type="project" value="InterPro"/>
</dbReference>
<dbReference type="InterPro" id="IPR008942">
    <property type="entry name" value="ENTH_VHS"/>
</dbReference>
<keyword evidence="7" id="KW-1185">Reference proteome</keyword>
<dbReference type="Gene3D" id="1.25.40.90">
    <property type="match status" value="1"/>
</dbReference>
<dbReference type="SUPFAM" id="SSF48464">
    <property type="entry name" value="ENTH/VHS domain"/>
    <property type="match status" value="1"/>
</dbReference>
<evidence type="ECO:0000313" key="6">
    <source>
        <dbReference type="EMBL" id="CAA7043740.1"/>
    </source>
</evidence>
<dbReference type="GO" id="GO:0006900">
    <property type="term" value="P:vesicle budding from membrane"/>
    <property type="evidence" value="ECO:0007669"/>
    <property type="project" value="TreeGrafter"/>
</dbReference>
<gene>
    <name evidence="6" type="ORF">MERR_LOCUS30975</name>
</gene>
<dbReference type="GO" id="GO:0032050">
    <property type="term" value="F:clathrin heavy chain binding"/>
    <property type="evidence" value="ECO:0007669"/>
    <property type="project" value="TreeGrafter"/>
</dbReference>
<dbReference type="SUPFAM" id="SSF89009">
    <property type="entry name" value="GAT-like domain"/>
    <property type="match status" value="1"/>
</dbReference>
<dbReference type="GO" id="GO:0005545">
    <property type="term" value="F:1-phosphatidylinositol binding"/>
    <property type="evidence" value="ECO:0007669"/>
    <property type="project" value="InterPro"/>
</dbReference>
<dbReference type="PANTHER" id="PTHR22951:SF78">
    <property type="entry name" value="ENTH DOMAIN-CONTAINING PROTEIN"/>
    <property type="match status" value="1"/>
</dbReference>
<accession>A0A6D2JRV2</accession>
<dbReference type="InterPro" id="IPR011417">
    <property type="entry name" value="ANTH_dom"/>
</dbReference>
<comment type="subcellular location">
    <subcellularLocation>
        <location evidence="1">Cytoplasmic vesicle</location>
        <location evidence="1">Clathrin-coated vesicle</location>
    </subcellularLocation>
    <subcellularLocation>
        <location evidence="2">Golgi apparatus</location>
    </subcellularLocation>
</comment>
<dbReference type="InterPro" id="IPR014712">
    <property type="entry name" value="ANTH_dom_sf"/>
</dbReference>
<name>A0A6D2JRV2_9BRAS</name>
<dbReference type="EMBL" id="CACVBM020001285">
    <property type="protein sequence ID" value="CAA7043740.1"/>
    <property type="molecule type" value="Genomic_DNA"/>
</dbReference>
<dbReference type="GO" id="GO:0000149">
    <property type="term" value="F:SNARE binding"/>
    <property type="evidence" value="ECO:0007669"/>
    <property type="project" value="TreeGrafter"/>
</dbReference>
<evidence type="ECO:0000256" key="3">
    <source>
        <dbReference type="ARBA" id="ARBA00023034"/>
    </source>
</evidence>
<dbReference type="PANTHER" id="PTHR22951">
    <property type="entry name" value="CLATHRIN ASSEMBLY PROTEIN"/>
    <property type="match status" value="1"/>
</dbReference>
<protein>
    <recommendedName>
        <fullName evidence="5">ENTH domain-containing protein</fullName>
    </recommendedName>
</protein>